<comment type="subcellular location">
    <subcellularLocation>
        <location evidence="1 7">Cell outer membrane</location>
        <topology evidence="1 7">Multi-pass membrane protein</topology>
    </subcellularLocation>
</comment>
<evidence type="ECO:0000256" key="2">
    <source>
        <dbReference type="ARBA" id="ARBA00022448"/>
    </source>
</evidence>
<organism evidence="11 12">
    <name type="scientific">Chryseobacterium herbae</name>
    <dbReference type="NCBI Taxonomy" id="2976476"/>
    <lineage>
        <taxon>Bacteria</taxon>
        <taxon>Pseudomonadati</taxon>
        <taxon>Bacteroidota</taxon>
        <taxon>Flavobacteriia</taxon>
        <taxon>Flavobacteriales</taxon>
        <taxon>Weeksellaceae</taxon>
        <taxon>Chryseobacterium group</taxon>
        <taxon>Chryseobacterium</taxon>
    </lineage>
</organism>
<dbReference type="EMBL" id="JAOAMU010000002">
    <property type="protein sequence ID" value="MCT2561834.1"/>
    <property type="molecule type" value="Genomic_DNA"/>
</dbReference>
<dbReference type="Gene3D" id="2.170.130.10">
    <property type="entry name" value="TonB-dependent receptor, plug domain"/>
    <property type="match status" value="1"/>
</dbReference>
<sequence>MNFLSKLGYLWRGSPSFYTRNRWLNSFLKKIPLSFHLAVLMLFTFFVAAIGVKAQNISIDAKAVLMHRVFKQIEKQTDYLFWYKGKLQDKNVPITVSFSNMPVKAALDKLFEQLPFTYEIVDKTIVVTEKPAVKNNSKYREKQRTRPMSGTVSDENGRPLSGATVAVKGTNQTTATNSEGNYILQNVADDAVLSVTYIGYITQEVSIENAEKIFLSKSESKLDEVQIIAYGTTTKRLNTGSVGSISSADIAKQPVSNPLGALSGRIPGLVVSQSTGVPGSSFNIQIRGRNSMAQGSEPLILIDGIPFSSGNQGISSLPSALTNGVTGTSLSPFNSINPSDIESIEILKDADATAIYGSRGANGVVLITTRKGKAGKIQITANINQGFTEVGKTMKLMNTPQYLEMRREAFVNSNISPTIADAPDLMAWDQNRYTDYKKELIGGNGKLTNAQLSVSGGSSEIQYLVSGSFYRETSVFPSAMPNTRGSVNMNLNHSSKDDLFTMNLSGSFTAGENKTAGTDLTYYTFLSPNTPDFFTPDRKLKWIENGASYENPYRYLFETYKATTTNLVSSLNTSYKIIPGLTVKMAMGYNRMGGKEIKLMPMSSLSPDQTQLSSSQFAWNEYSSWNIEPQLQYVGTLGLGKLDVLTGATFHQKDNSGNYISVSGFTTDALMESIGAASTINAASNSKSQYRYQAVFARINYNIGNKYIINLTARRDGSSRFGAGKQFANFGAVGGAWIFTEEKWLKDQFSSLSFGKLRGSYGITGNDQIGDYQFLDSWQSGSQTYQGIGTLRPSALANPNYSWEENKKLEAAVDLGFLNDRFLFSANYYRNRSSNQLVAYRLPYLTGFASIIRNFPAVVQNEGWELSFSADVISRSSLSWTLAVNASLPKNKLLEFPGIETSSYASLYKVGRSLNSLYNYHYEGIDRETGLYRLTDVDGNGSYSAGDLMINGSLDAKIYGGVNNTFRYKGIELSVFFDYRKQSGKNFLYSLYNLARIPGMMLNQPIVLADRWQNSGSDAQYEKYSALAGAAVANIGYSDRVYSDASFVRLRNVSLSYSLPKDLISKLSFGSARVYFQGQNLFTWSKVKGFDPETQNLYSLPPLKVYTIGLQLNL</sequence>
<evidence type="ECO:0000256" key="1">
    <source>
        <dbReference type="ARBA" id="ARBA00004571"/>
    </source>
</evidence>
<keyword evidence="6 7" id="KW-0998">Cell outer membrane</keyword>
<dbReference type="InterPro" id="IPR012910">
    <property type="entry name" value="Plug_dom"/>
</dbReference>
<evidence type="ECO:0000256" key="6">
    <source>
        <dbReference type="ARBA" id="ARBA00023237"/>
    </source>
</evidence>
<dbReference type="Proteomes" id="UP001525566">
    <property type="component" value="Unassembled WGS sequence"/>
</dbReference>
<evidence type="ECO:0000256" key="5">
    <source>
        <dbReference type="ARBA" id="ARBA00023136"/>
    </source>
</evidence>
<dbReference type="InterPro" id="IPR008969">
    <property type="entry name" value="CarboxyPept-like_regulatory"/>
</dbReference>
<dbReference type="NCBIfam" id="TIGR04057">
    <property type="entry name" value="SusC_RagA_signa"/>
    <property type="match status" value="1"/>
</dbReference>
<keyword evidence="2 7" id="KW-0813">Transport</keyword>
<feature type="region of interest" description="Disordered" evidence="8">
    <location>
        <begin position="136"/>
        <end position="160"/>
    </location>
</feature>
<dbReference type="InterPro" id="IPR037066">
    <property type="entry name" value="Plug_dom_sf"/>
</dbReference>
<dbReference type="Pfam" id="PF07715">
    <property type="entry name" value="Plug"/>
    <property type="match status" value="1"/>
</dbReference>
<dbReference type="InterPro" id="IPR023997">
    <property type="entry name" value="TonB-dep_OMP_SusC/RagA_CS"/>
</dbReference>
<dbReference type="InterPro" id="IPR023996">
    <property type="entry name" value="TonB-dep_OMP_SusC/RagA"/>
</dbReference>
<dbReference type="InterPro" id="IPR036942">
    <property type="entry name" value="Beta-barrel_TonB_sf"/>
</dbReference>
<evidence type="ECO:0000313" key="12">
    <source>
        <dbReference type="Proteomes" id="UP001525566"/>
    </source>
</evidence>
<feature type="domain" description="TonB-dependent receptor plug" evidence="10">
    <location>
        <begin position="236"/>
        <end position="364"/>
    </location>
</feature>
<evidence type="ECO:0000259" key="10">
    <source>
        <dbReference type="Pfam" id="PF07715"/>
    </source>
</evidence>
<evidence type="ECO:0000256" key="8">
    <source>
        <dbReference type="SAM" id="MobiDB-lite"/>
    </source>
</evidence>
<evidence type="ECO:0000256" key="4">
    <source>
        <dbReference type="ARBA" id="ARBA00022692"/>
    </source>
</evidence>
<dbReference type="Gene3D" id="2.40.170.20">
    <property type="entry name" value="TonB-dependent receptor, beta-barrel domain"/>
    <property type="match status" value="1"/>
</dbReference>
<dbReference type="SUPFAM" id="SSF49464">
    <property type="entry name" value="Carboxypeptidase regulatory domain-like"/>
    <property type="match status" value="1"/>
</dbReference>
<dbReference type="Pfam" id="PF13715">
    <property type="entry name" value="CarbopepD_reg_2"/>
    <property type="match status" value="1"/>
</dbReference>
<evidence type="ECO:0000256" key="9">
    <source>
        <dbReference type="SAM" id="Phobius"/>
    </source>
</evidence>
<feature type="transmembrane region" description="Helical" evidence="9">
    <location>
        <begin position="31"/>
        <end position="52"/>
    </location>
</feature>
<proteinExistence type="inferred from homology"/>
<keyword evidence="5 7" id="KW-0472">Membrane</keyword>
<keyword evidence="9" id="KW-1133">Transmembrane helix</keyword>
<name>A0ABT2ISM8_9FLAO</name>
<keyword evidence="12" id="KW-1185">Reference proteome</keyword>
<comment type="similarity">
    <text evidence="7">Belongs to the TonB-dependent receptor family.</text>
</comment>
<gene>
    <name evidence="11" type="ORF">N0B48_08055</name>
</gene>
<protein>
    <submittedName>
        <fullName evidence="11">TonB-dependent receptor</fullName>
    </submittedName>
</protein>
<dbReference type="InterPro" id="IPR039426">
    <property type="entry name" value="TonB-dep_rcpt-like"/>
</dbReference>
<evidence type="ECO:0000256" key="7">
    <source>
        <dbReference type="PROSITE-ProRule" id="PRU01360"/>
    </source>
</evidence>
<comment type="caution">
    <text evidence="11">The sequence shown here is derived from an EMBL/GenBank/DDBJ whole genome shotgun (WGS) entry which is preliminary data.</text>
</comment>
<dbReference type="NCBIfam" id="TIGR04056">
    <property type="entry name" value="OMP_RagA_SusC"/>
    <property type="match status" value="1"/>
</dbReference>
<keyword evidence="11" id="KW-0675">Receptor</keyword>
<evidence type="ECO:0000256" key="3">
    <source>
        <dbReference type="ARBA" id="ARBA00022452"/>
    </source>
</evidence>
<evidence type="ECO:0000313" key="11">
    <source>
        <dbReference type="EMBL" id="MCT2561834.1"/>
    </source>
</evidence>
<keyword evidence="3 7" id="KW-1134">Transmembrane beta strand</keyword>
<dbReference type="Gene3D" id="2.60.40.1120">
    <property type="entry name" value="Carboxypeptidase-like, regulatory domain"/>
    <property type="match status" value="1"/>
</dbReference>
<accession>A0ABT2ISM8</accession>
<dbReference type="PROSITE" id="PS52016">
    <property type="entry name" value="TONB_DEPENDENT_REC_3"/>
    <property type="match status" value="1"/>
</dbReference>
<reference evidence="11 12" key="1">
    <citation type="submission" date="2022-09" db="EMBL/GenBank/DDBJ databases">
        <title>Chryseobacterium oleae sp.nov., isolated from the inter-root soil of Pyrola calliantha H. Andr. in Tibet.</title>
        <authorList>
            <person name="Li Z."/>
        </authorList>
    </citation>
    <scope>NUCLEOTIDE SEQUENCE [LARGE SCALE GENOMIC DNA]</scope>
    <source>
        <strain evidence="12">pc1-10</strain>
    </source>
</reference>
<keyword evidence="4 7" id="KW-0812">Transmembrane</keyword>
<dbReference type="SUPFAM" id="SSF56935">
    <property type="entry name" value="Porins"/>
    <property type="match status" value="1"/>
</dbReference>
<dbReference type="RefSeq" id="WP_259838115.1">
    <property type="nucleotide sequence ID" value="NZ_JAOAMU010000002.1"/>
</dbReference>